<evidence type="ECO:0000313" key="3">
    <source>
        <dbReference type="Proteomes" id="UP000440578"/>
    </source>
</evidence>
<sequence length="86" mass="10011">MYLLFHFFSGDRYDYEYTPFLSAVFSHGLRMSDNRAEHTHWISLESNITSEFDSRLKAKTFISRQVETDMGRSPPTARSVTGRVDV</sequence>
<name>A0A6A4V2Q0_AMPAM</name>
<keyword evidence="3" id="KW-1185">Reference proteome</keyword>
<reference evidence="2 3" key="1">
    <citation type="submission" date="2019-07" db="EMBL/GenBank/DDBJ databases">
        <title>Draft genome assembly of a fouling barnacle, Amphibalanus amphitrite (Darwin, 1854): The first reference genome for Thecostraca.</title>
        <authorList>
            <person name="Kim W."/>
        </authorList>
    </citation>
    <scope>NUCLEOTIDE SEQUENCE [LARGE SCALE GENOMIC DNA]</scope>
    <source>
        <strain evidence="2">SNU_AA5</strain>
        <tissue evidence="2">Soma without cirri and trophi</tissue>
    </source>
</reference>
<dbReference type="AlphaFoldDB" id="A0A6A4V2Q0"/>
<proteinExistence type="predicted"/>
<protein>
    <submittedName>
        <fullName evidence="2">Uncharacterized protein</fullName>
    </submittedName>
</protein>
<evidence type="ECO:0000256" key="1">
    <source>
        <dbReference type="SAM" id="MobiDB-lite"/>
    </source>
</evidence>
<accession>A0A6A4V2Q0</accession>
<organism evidence="2 3">
    <name type="scientific">Amphibalanus amphitrite</name>
    <name type="common">Striped barnacle</name>
    <name type="synonym">Balanus amphitrite</name>
    <dbReference type="NCBI Taxonomy" id="1232801"/>
    <lineage>
        <taxon>Eukaryota</taxon>
        <taxon>Metazoa</taxon>
        <taxon>Ecdysozoa</taxon>
        <taxon>Arthropoda</taxon>
        <taxon>Crustacea</taxon>
        <taxon>Multicrustacea</taxon>
        <taxon>Cirripedia</taxon>
        <taxon>Thoracica</taxon>
        <taxon>Thoracicalcarea</taxon>
        <taxon>Balanomorpha</taxon>
        <taxon>Balanoidea</taxon>
        <taxon>Balanidae</taxon>
        <taxon>Amphibalaninae</taxon>
        <taxon>Amphibalanus</taxon>
    </lineage>
</organism>
<gene>
    <name evidence="2" type="ORF">FJT64_013708</name>
</gene>
<comment type="caution">
    <text evidence="2">The sequence shown here is derived from an EMBL/GenBank/DDBJ whole genome shotgun (WGS) entry which is preliminary data.</text>
</comment>
<feature type="region of interest" description="Disordered" evidence="1">
    <location>
        <begin position="67"/>
        <end position="86"/>
    </location>
</feature>
<evidence type="ECO:0000313" key="2">
    <source>
        <dbReference type="EMBL" id="KAF0287875.1"/>
    </source>
</evidence>
<dbReference type="EMBL" id="VIIS01002159">
    <property type="protein sequence ID" value="KAF0287875.1"/>
    <property type="molecule type" value="Genomic_DNA"/>
</dbReference>
<dbReference type="Proteomes" id="UP000440578">
    <property type="component" value="Unassembled WGS sequence"/>
</dbReference>